<dbReference type="PANTHER" id="PTHR34818">
    <property type="entry name" value="PROTEIN BLI-3"/>
    <property type="match status" value="1"/>
</dbReference>
<dbReference type="Pfam" id="PF16242">
    <property type="entry name" value="Pyrid_ox_like"/>
    <property type="match status" value="1"/>
</dbReference>
<organism evidence="2 3">
    <name type="scientific">Lacihabitans lacunae</name>
    <dbReference type="NCBI Taxonomy" id="1028214"/>
    <lineage>
        <taxon>Bacteria</taxon>
        <taxon>Pseudomonadati</taxon>
        <taxon>Bacteroidota</taxon>
        <taxon>Cytophagia</taxon>
        <taxon>Cytophagales</taxon>
        <taxon>Leadbetterellaceae</taxon>
        <taxon>Lacihabitans</taxon>
    </lineage>
</organism>
<evidence type="ECO:0000259" key="1">
    <source>
        <dbReference type="Pfam" id="PF16242"/>
    </source>
</evidence>
<comment type="caution">
    <text evidence="2">The sequence shown here is derived from an EMBL/GenBank/DDBJ whole genome shotgun (WGS) entry which is preliminary data.</text>
</comment>
<reference evidence="3" key="1">
    <citation type="journal article" date="2019" name="Int. J. Syst. Evol. Microbiol.">
        <title>The Global Catalogue of Microorganisms (GCM) 10K type strain sequencing project: providing services to taxonomists for standard genome sequencing and annotation.</title>
        <authorList>
            <consortium name="The Broad Institute Genomics Platform"/>
            <consortium name="The Broad Institute Genome Sequencing Center for Infectious Disease"/>
            <person name="Wu L."/>
            <person name="Ma J."/>
        </authorList>
    </citation>
    <scope>NUCLEOTIDE SEQUENCE [LARGE SCALE GENOMIC DNA]</scope>
    <source>
        <strain evidence="3">CECT 7956</strain>
    </source>
</reference>
<dbReference type="InterPro" id="IPR012349">
    <property type="entry name" value="Split_barrel_FMN-bd"/>
</dbReference>
<dbReference type="InterPro" id="IPR038725">
    <property type="entry name" value="YdaG_split_barrel_FMN-bd"/>
</dbReference>
<dbReference type="InterPro" id="IPR052917">
    <property type="entry name" value="Stress-Dev_Protein"/>
</dbReference>
<protein>
    <submittedName>
        <fullName evidence="2">Pyridoxamine 5'-phosphate oxidase family protein</fullName>
    </submittedName>
</protein>
<proteinExistence type="predicted"/>
<accession>A0ABV7YV59</accession>
<dbReference type="RefSeq" id="WP_379836162.1">
    <property type="nucleotide sequence ID" value="NZ_JBHRYQ010000001.1"/>
</dbReference>
<dbReference type="Gene3D" id="2.30.110.10">
    <property type="entry name" value="Electron Transport, Fmn-binding Protein, Chain A"/>
    <property type="match status" value="1"/>
</dbReference>
<dbReference type="PANTHER" id="PTHR34818:SF1">
    <property type="entry name" value="PROTEIN BLI-3"/>
    <property type="match status" value="1"/>
</dbReference>
<evidence type="ECO:0000313" key="2">
    <source>
        <dbReference type="EMBL" id="MFC3810220.1"/>
    </source>
</evidence>
<dbReference type="SUPFAM" id="SSF50475">
    <property type="entry name" value="FMN-binding split barrel"/>
    <property type="match status" value="1"/>
</dbReference>
<name>A0ABV7YV59_9BACT</name>
<dbReference type="Proteomes" id="UP001595616">
    <property type="component" value="Unassembled WGS sequence"/>
</dbReference>
<keyword evidence="3" id="KW-1185">Reference proteome</keyword>
<feature type="domain" description="General stress protein FMN-binding split barrel" evidence="1">
    <location>
        <begin position="11"/>
        <end position="157"/>
    </location>
</feature>
<evidence type="ECO:0000313" key="3">
    <source>
        <dbReference type="Proteomes" id="UP001595616"/>
    </source>
</evidence>
<dbReference type="EMBL" id="JBHRYQ010000001">
    <property type="protein sequence ID" value="MFC3810220.1"/>
    <property type="molecule type" value="Genomic_DNA"/>
</dbReference>
<sequence>MSTENLKQTEAILKLKELAEDIKFALMATDLQAKPAHVIPMTTKEVDEDGNIWFLSDKNSTHNQNILTEGFAHLFYSKGTSMEFLSVYGQASIVTEPAIIEKLYNKADDVWFEGVNDPNISAIKISPLQSHYWDTKNGIITTLFNLGLNIITGEKRDLGAQGELHI</sequence>
<gene>
    <name evidence="2" type="ORF">ACFOOI_06115</name>
</gene>